<evidence type="ECO:0000313" key="1">
    <source>
        <dbReference type="EMBL" id="MEZ8719683.1"/>
    </source>
</evidence>
<dbReference type="Proteomes" id="UP001570071">
    <property type="component" value="Unassembled WGS sequence"/>
</dbReference>
<dbReference type="RefSeq" id="WP_269336733.1">
    <property type="nucleotide sequence ID" value="NZ_JBFSSG010000001.1"/>
</dbReference>
<evidence type="ECO:0008006" key="3">
    <source>
        <dbReference type="Google" id="ProtNLM"/>
    </source>
</evidence>
<organism evidence="1 2">
    <name type="scientific">Vibrio pomeroyi</name>
    <dbReference type="NCBI Taxonomy" id="198832"/>
    <lineage>
        <taxon>Bacteria</taxon>
        <taxon>Pseudomonadati</taxon>
        <taxon>Pseudomonadota</taxon>
        <taxon>Gammaproteobacteria</taxon>
        <taxon>Vibrionales</taxon>
        <taxon>Vibrionaceae</taxon>
        <taxon>Vibrio</taxon>
    </lineage>
</organism>
<proteinExistence type="predicted"/>
<dbReference type="EMBL" id="JBFSSG010000001">
    <property type="protein sequence ID" value="MEZ8719683.1"/>
    <property type="molecule type" value="Genomic_DNA"/>
</dbReference>
<keyword evidence="2" id="KW-1185">Reference proteome</keyword>
<reference evidence="1 2" key="1">
    <citation type="journal article" date="2024" name="ISME J.">
        <title>Tailless and filamentous prophages are predominant in marine Vibrio.</title>
        <authorList>
            <person name="Steensen K."/>
            <person name="Seneca J."/>
            <person name="Bartlau N."/>
            <person name="Yu X.A."/>
            <person name="Hussain F.A."/>
            <person name="Polz M.F."/>
        </authorList>
    </citation>
    <scope>NUCLEOTIDE SEQUENCE [LARGE SCALE GENOMIC DNA]</scope>
    <source>
        <strain evidence="1 2">10N.239.312.F12</strain>
    </source>
</reference>
<name>A0ABV4MRC1_9VIBR</name>
<evidence type="ECO:0000313" key="2">
    <source>
        <dbReference type="Proteomes" id="UP001570071"/>
    </source>
</evidence>
<protein>
    <recommendedName>
        <fullName evidence="3">HTH cro/C1-type domain-containing protein</fullName>
    </recommendedName>
</protein>
<sequence>MTITNITLPNCPAKSPSKATPLGKYLRQLRVTHPELPLLKDMADTLGYGSALLSGIELGKKAIPDPEHLIAKLTEAYQIADNTELTQLINGSEIGAITECDRPLVNLNEYLQERIDSGKPMVIIEPNNATPELVELLKKMLPKDDQHKVTLVNITNQI</sequence>
<gene>
    <name evidence="1" type="ORF">AB6D66_01295</name>
</gene>
<accession>A0ABV4MRC1</accession>
<comment type="caution">
    <text evidence="1">The sequence shown here is derived from an EMBL/GenBank/DDBJ whole genome shotgun (WGS) entry which is preliminary data.</text>
</comment>